<dbReference type="GO" id="GO:0000812">
    <property type="term" value="C:Swr1 complex"/>
    <property type="evidence" value="ECO:0000318"/>
    <property type="project" value="GO_Central"/>
</dbReference>
<keyword evidence="5" id="KW-1185">Reference proteome</keyword>
<dbReference type="Gene3D" id="3.30.420.40">
    <property type="match status" value="2"/>
</dbReference>
<protein>
    <recommendedName>
        <fullName evidence="6">Actin-related protein 6</fullName>
    </recommendedName>
</protein>
<dbReference type="EMBL" id="CM008969">
    <property type="protein sequence ID" value="PNW80213.1"/>
    <property type="molecule type" value="Genomic_DNA"/>
</dbReference>
<dbReference type="Gene3D" id="3.90.640.10">
    <property type="entry name" value="Actin, Chain A, domain 4"/>
    <property type="match status" value="1"/>
</dbReference>
<evidence type="ECO:0008006" key="6">
    <source>
        <dbReference type="Google" id="ProtNLM"/>
    </source>
</evidence>
<dbReference type="RefSeq" id="XP_042922300.1">
    <property type="nucleotide sequence ID" value="XM_043065299.1"/>
</dbReference>
<comment type="similarity">
    <text evidence="2">Belongs to the actin family. ARP6 subfamily.</text>
</comment>
<organism evidence="4 5">
    <name type="scientific">Chlamydomonas reinhardtii</name>
    <name type="common">Chlamydomonas smithii</name>
    <dbReference type="NCBI Taxonomy" id="3055"/>
    <lineage>
        <taxon>Eukaryota</taxon>
        <taxon>Viridiplantae</taxon>
        <taxon>Chlorophyta</taxon>
        <taxon>core chlorophytes</taxon>
        <taxon>Chlorophyceae</taxon>
        <taxon>CS clade</taxon>
        <taxon>Chlamydomonadales</taxon>
        <taxon>Chlamydomonadaceae</taxon>
        <taxon>Chlamydomonas</taxon>
    </lineage>
</organism>
<evidence type="ECO:0000313" key="5">
    <source>
        <dbReference type="Proteomes" id="UP000006906"/>
    </source>
</evidence>
<dbReference type="Proteomes" id="UP000006906">
    <property type="component" value="Chromosome 8"/>
</dbReference>
<comment type="subcellular location">
    <subcellularLocation>
        <location evidence="1">Cytoplasm</location>
    </subcellularLocation>
</comment>
<proteinExistence type="inferred from homology"/>
<dbReference type="SMART" id="SM00268">
    <property type="entry name" value="ACTIN"/>
    <property type="match status" value="1"/>
</dbReference>
<name>A0A2K3DI49_CHLRE</name>
<sequence>MAAVPVVAIDNGGGNCKIGIAGQAAPTRVFPNASAKPKGERQTLIADQLADSKEVSQLQLRRPFDRGYCCHLELQRDVWARGVRAVLRRNPAECGLLLSEPLFNFEEIRAGTQQVVFEDLGFRSFYAAPGPVFAMHRAAAVLGAGSAAARTGAGVVVDCGFSFTHAVPFFKGQVLEGGVRRLNLGGKAMTNYLKELVSYRSLNMMDETYLMDAVKEQLCFVSQDVRTDLKAAQVAARSPFRREFVLPDGVHNFKGYVRDPEEWAAKVEALKQQVRAAESIEEKRRLAATLESDQVLALNNERFMVPELLFHPDDVGLQQQVRAGGGEVGDGEMGVSVRVCVYDMRGELLFHPDDVGLQQAGVAEAVVQAVTACHPALAPLLYSNVVVVGGVAACPGFRERFTAELRALVPDCADLNVFMPQDPAVFTWEGMSGFGASYSYSRLAVTRQQYNESGGAAGVRQYL</sequence>
<evidence type="ECO:0000256" key="1">
    <source>
        <dbReference type="ARBA" id="ARBA00004496"/>
    </source>
</evidence>
<dbReference type="CDD" id="cd10210">
    <property type="entry name" value="ASKHA_NBD_Arp6"/>
    <property type="match status" value="1"/>
</dbReference>
<reference evidence="4 5" key="1">
    <citation type="journal article" date="2007" name="Science">
        <title>The Chlamydomonas genome reveals the evolution of key animal and plant functions.</title>
        <authorList>
            <person name="Merchant S.S."/>
            <person name="Prochnik S.E."/>
            <person name="Vallon O."/>
            <person name="Harris E.H."/>
            <person name="Karpowicz S.J."/>
            <person name="Witman G.B."/>
            <person name="Terry A."/>
            <person name="Salamov A."/>
            <person name="Fritz-Laylin L.K."/>
            <person name="Marechal-Drouard L."/>
            <person name="Marshall W.F."/>
            <person name="Qu L.H."/>
            <person name="Nelson D.R."/>
            <person name="Sanderfoot A.A."/>
            <person name="Spalding M.H."/>
            <person name="Kapitonov V.V."/>
            <person name="Ren Q."/>
            <person name="Ferris P."/>
            <person name="Lindquist E."/>
            <person name="Shapiro H."/>
            <person name="Lucas S.M."/>
            <person name="Grimwood J."/>
            <person name="Schmutz J."/>
            <person name="Cardol P."/>
            <person name="Cerutti H."/>
            <person name="Chanfreau G."/>
            <person name="Chen C.L."/>
            <person name="Cognat V."/>
            <person name="Croft M.T."/>
            <person name="Dent R."/>
            <person name="Dutcher S."/>
            <person name="Fernandez E."/>
            <person name="Fukuzawa H."/>
            <person name="Gonzalez-Ballester D."/>
            <person name="Gonzalez-Halphen D."/>
            <person name="Hallmann A."/>
            <person name="Hanikenne M."/>
            <person name="Hippler M."/>
            <person name="Inwood W."/>
            <person name="Jabbari K."/>
            <person name="Kalanon M."/>
            <person name="Kuras R."/>
            <person name="Lefebvre P.A."/>
            <person name="Lemaire S.D."/>
            <person name="Lobanov A.V."/>
            <person name="Lohr M."/>
            <person name="Manuell A."/>
            <person name="Meier I."/>
            <person name="Mets L."/>
            <person name="Mittag M."/>
            <person name="Mittelmeier T."/>
            <person name="Moroney J.V."/>
            <person name="Moseley J."/>
            <person name="Napoli C."/>
            <person name="Nedelcu A.M."/>
            <person name="Niyogi K."/>
            <person name="Novoselov S.V."/>
            <person name="Paulsen I.T."/>
            <person name="Pazour G."/>
            <person name="Purton S."/>
            <person name="Ral J.P."/>
            <person name="Riano-Pachon D.M."/>
            <person name="Riekhof W."/>
            <person name="Rymarquis L."/>
            <person name="Schroda M."/>
            <person name="Stern D."/>
            <person name="Umen J."/>
            <person name="Willows R."/>
            <person name="Wilson N."/>
            <person name="Zimmer S.L."/>
            <person name="Allmer J."/>
            <person name="Balk J."/>
            <person name="Bisova K."/>
            <person name="Chen C.J."/>
            <person name="Elias M."/>
            <person name="Gendler K."/>
            <person name="Hauser C."/>
            <person name="Lamb M.R."/>
            <person name="Ledford H."/>
            <person name="Long J.C."/>
            <person name="Minagawa J."/>
            <person name="Page M.D."/>
            <person name="Pan J."/>
            <person name="Pootakham W."/>
            <person name="Roje S."/>
            <person name="Rose A."/>
            <person name="Stahlberg E."/>
            <person name="Terauchi A.M."/>
            <person name="Yang P."/>
            <person name="Ball S."/>
            <person name="Bowler C."/>
            <person name="Dieckmann C.L."/>
            <person name="Gladyshev V.N."/>
            <person name="Green P."/>
            <person name="Jorgensen R."/>
            <person name="Mayfield S."/>
            <person name="Mueller-Roeber B."/>
            <person name="Rajamani S."/>
            <person name="Sayre R.T."/>
            <person name="Brokstein P."/>
            <person name="Dubchak I."/>
            <person name="Goodstein D."/>
            <person name="Hornick L."/>
            <person name="Huang Y.W."/>
            <person name="Jhaveri J."/>
            <person name="Luo Y."/>
            <person name="Martinez D."/>
            <person name="Ngau W.C."/>
            <person name="Otillar B."/>
            <person name="Poliakov A."/>
            <person name="Porter A."/>
            <person name="Szajkowski L."/>
            <person name="Werner G."/>
            <person name="Zhou K."/>
            <person name="Grigoriev I.V."/>
            <person name="Rokhsar D.S."/>
            <person name="Grossman A.R."/>
        </authorList>
    </citation>
    <scope>NUCLEOTIDE SEQUENCE [LARGE SCALE GENOMIC DNA]</scope>
    <source>
        <strain evidence="5">CC-503</strain>
    </source>
</reference>
<dbReference type="ExpressionAtlas" id="A0A2K3DI49">
    <property type="expression patterns" value="baseline"/>
</dbReference>
<dbReference type="GO" id="GO:0005737">
    <property type="term" value="C:cytoplasm"/>
    <property type="evidence" value="ECO:0007669"/>
    <property type="project" value="UniProtKB-SubCell"/>
</dbReference>
<dbReference type="InterPro" id="IPR043129">
    <property type="entry name" value="ATPase_NBD"/>
</dbReference>
<dbReference type="KEGG" id="cre:CHLRE_08g382590v5"/>
<evidence type="ECO:0000256" key="2">
    <source>
        <dbReference type="ARBA" id="ARBA00005665"/>
    </source>
</evidence>
<dbReference type="InterPro" id="IPR004000">
    <property type="entry name" value="Actin"/>
</dbReference>
<keyword evidence="3" id="KW-0963">Cytoplasm</keyword>
<dbReference type="STRING" id="3055.A0A2K3DI49"/>
<dbReference type="GO" id="GO:0031491">
    <property type="term" value="F:nucleosome binding"/>
    <property type="evidence" value="ECO:0000318"/>
    <property type="project" value="GO_Central"/>
</dbReference>
<dbReference type="Gramene" id="PNW80213">
    <property type="protein sequence ID" value="PNW80213"/>
    <property type="gene ID" value="CHLRE_08g382590v5"/>
</dbReference>
<dbReference type="OrthoDB" id="6220758at2759"/>
<dbReference type="InParanoid" id="A0A2K3DI49"/>
<evidence type="ECO:0000313" key="4">
    <source>
        <dbReference type="EMBL" id="PNW80213.1"/>
    </source>
</evidence>
<gene>
    <name evidence="4" type="ORF">CHLRE_08g382590v5</name>
</gene>
<dbReference type="PANTHER" id="PTHR11937">
    <property type="entry name" value="ACTIN"/>
    <property type="match status" value="1"/>
</dbReference>
<accession>A0A2K3DI49</accession>
<dbReference type="FunCoup" id="A0A2K3DI49">
    <property type="interactions" value="1441"/>
</dbReference>
<dbReference type="SUPFAM" id="SSF53067">
    <property type="entry name" value="Actin-like ATPase domain"/>
    <property type="match status" value="3"/>
</dbReference>
<dbReference type="AlphaFoldDB" id="A0A2K3DI49"/>
<evidence type="ECO:0000256" key="3">
    <source>
        <dbReference type="ARBA" id="ARBA00022490"/>
    </source>
</evidence>
<dbReference type="Pfam" id="PF00022">
    <property type="entry name" value="Actin"/>
    <property type="match status" value="1"/>
</dbReference>
<dbReference type="FunFam" id="3.90.640.10:FF:000014">
    <property type="entry name" value="Putative actin-related protein 6"/>
    <property type="match status" value="1"/>
</dbReference>
<dbReference type="GeneID" id="5719837"/>